<feature type="region of interest" description="Disordered" evidence="1">
    <location>
        <begin position="182"/>
        <end position="262"/>
    </location>
</feature>
<feature type="compositionally biased region" description="Basic residues" evidence="1">
    <location>
        <begin position="208"/>
        <end position="217"/>
    </location>
</feature>
<sequence length="276" mass="30962">MMTVTVISSKLFPIPIPIPIPIQMNLVFTIPSPFQTSKISCCFHPKPGRRSTSRMSGVPARDRVIDLGKYSGKMLGSLPSSYLRWVSKNLRAGDTEEWAKLADQVLTDPVYRDRIEWELADKILSGGNETLSSGRNAVSELLEISKRFGWDNEDKRGWSKVDFGLLGTSKGGRIPRVGAKEETAGEIMKKKKKKKIKAEEEEEDGGKRRERRERVRRRMEAGGCGNIKDDEQEEEEEEGGLVSGPAAGYGQRRRSSPFPGREALMNKVLLNRQNIV</sequence>
<evidence type="ECO:0000256" key="1">
    <source>
        <dbReference type="SAM" id="MobiDB-lite"/>
    </source>
</evidence>
<dbReference type="KEGG" id="egt:105975668"/>
<dbReference type="Proteomes" id="UP000030748">
    <property type="component" value="Unassembled WGS sequence"/>
</dbReference>
<dbReference type="STRING" id="4155.A0A022Q3X2"/>
<name>A0A022Q3X2_ERYGU</name>
<accession>A0A022Q3X2</accession>
<organism evidence="2 3">
    <name type="scientific">Erythranthe guttata</name>
    <name type="common">Yellow monkey flower</name>
    <name type="synonym">Mimulus guttatus</name>
    <dbReference type="NCBI Taxonomy" id="4155"/>
    <lineage>
        <taxon>Eukaryota</taxon>
        <taxon>Viridiplantae</taxon>
        <taxon>Streptophyta</taxon>
        <taxon>Embryophyta</taxon>
        <taxon>Tracheophyta</taxon>
        <taxon>Spermatophyta</taxon>
        <taxon>Magnoliopsida</taxon>
        <taxon>eudicotyledons</taxon>
        <taxon>Gunneridae</taxon>
        <taxon>Pentapetalae</taxon>
        <taxon>asterids</taxon>
        <taxon>lamiids</taxon>
        <taxon>Lamiales</taxon>
        <taxon>Phrymaceae</taxon>
        <taxon>Erythranthe</taxon>
    </lineage>
</organism>
<protein>
    <submittedName>
        <fullName evidence="2">Uncharacterized protein</fullName>
    </submittedName>
</protein>
<dbReference type="eggNOG" id="ENOG502S0FX">
    <property type="taxonomic scope" value="Eukaryota"/>
</dbReference>
<dbReference type="PANTHER" id="PTHR38357">
    <property type="entry name" value="EXPRESSED PROTEIN"/>
    <property type="match status" value="1"/>
</dbReference>
<proteinExistence type="predicted"/>
<evidence type="ECO:0000313" key="2">
    <source>
        <dbReference type="EMBL" id="EYU21200.1"/>
    </source>
</evidence>
<gene>
    <name evidence="2" type="ORF">MIMGU_mgv11b018128mg</name>
</gene>
<dbReference type="OrthoDB" id="1897217at2759"/>
<dbReference type="PANTHER" id="PTHR38357:SF1">
    <property type="entry name" value="EXPRESSED PROTEIN"/>
    <property type="match status" value="1"/>
</dbReference>
<keyword evidence="3" id="KW-1185">Reference proteome</keyword>
<feature type="compositionally biased region" description="Acidic residues" evidence="1">
    <location>
        <begin position="230"/>
        <end position="239"/>
    </location>
</feature>
<dbReference type="AlphaFoldDB" id="A0A022Q3X2"/>
<dbReference type="EMBL" id="KI632223">
    <property type="protein sequence ID" value="EYU21200.1"/>
    <property type="molecule type" value="Genomic_DNA"/>
</dbReference>
<evidence type="ECO:0000313" key="3">
    <source>
        <dbReference type="Proteomes" id="UP000030748"/>
    </source>
</evidence>
<dbReference type="OMA" id="WSKINFE"/>
<reference evidence="2 3" key="1">
    <citation type="journal article" date="2013" name="Proc. Natl. Acad. Sci. U.S.A.">
        <title>Fine-scale variation in meiotic recombination in Mimulus inferred from population shotgun sequencing.</title>
        <authorList>
            <person name="Hellsten U."/>
            <person name="Wright K.M."/>
            <person name="Jenkins J."/>
            <person name="Shu S."/>
            <person name="Yuan Y."/>
            <person name="Wessler S.R."/>
            <person name="Schmutz J."/>
            <person name="Willis J.H."/>
            <person name="Rokhsar D.S."/>
        </authorList>
    </citation>
    <scope>NUCLEOTIDE SEQUENCE [LARGE SCALE GENOMIC DNA]</scope>
    <source>
        <strain evidence="3">cv. DUN x IM62</strain>
    </source>
</reference>